<proteinExistence type="predicted"/>
<dbReference type="AlphaFoldDB" id="A0A8T1N666"/>
<comment type="caution">
    <text evidence="1">The sequence shown here is derived from an EMBL/GenBank/DDBJ whole genome shotgun (WGS) entry which is preliminary data.</text>
</comment>
<name>A0A8T1N666_CARIL</name>
<dbReference type="EMBL" id="CM031824">
    <property type="protein sequence ID" value="KAG6625361.1"/>
    <property type="molecule type" value="Genomic_DNA"/>
</dbReference>
<accession>A0A8T1N666</accession>
<keyword evidence="2" id="KW-1185">Reference proteome</keyword>
<organism evidence="1 2">
    <name type="scientific">Carya illinoinensis</name>
    <name type="common">Pecan</name>
    <dbReference type="NCBI Taxonomy" id="32201"/>
    <lineage>
        <taxon>Eukaryota</taxon>
        <taxon>Viridiplantae</taxon>
        <taxon>Streptophyta</taxon>
        <taxon>Embryophyta</taxon>
        <taxon>Tracheophyta</taxon>
        <taxon>Spermatophyta</taxon>
        <taxon>Magnoliopsida</taxon>
        <taxon>eudicotyledons</taxon>
        <taxon>Gunneridae</taxon>
        <taxon>Pentapetalae</taxon>
        <taxon>rosids</taxon>
        <taxon>fabids</taxon>
        <taxon>Fagales</taxon>
        <taxon>Juglandaceae</taxon>
        <taxon>Carya</taxon>
    </lineage>
</organism>
<protein>
    <submittedName>
        <fullName evidence="1">Uncharacterized protein</fullName>
    </submittedName>
</protein>
<evidence type="ECO:0000313" key="1">
    <source>
        <dbReference type="EMBL" id="KAG6625361.1"/>
    </source>
</evidence>
<reference evidence="1" key="1">
    <citation type="submission" date="2020-12" db="EMBL/GenBank/DDBJ databases">
        <title>WGS assembly of Carya illinoinensis cv. Pawnee.</title>
        <authorList>
            <person name="Platts A."/>
            <person name="Shu S."/>
            <person name="Wright S."/>
            <person name="Barry K."/>
            <person name="Edger P."/>
            <person name="Pires J.C."/>
            <person name="Schmutz J."/>
        </authorList>
    </citation>
    <scope>NUCLEOTIDE SEQUENCE</scope>
    <source>
        <tissue evidence="1">Leaf</tissue>
    </source>
</reference>
<evidence type="ECO:0000313" key="2">
    <source>
        <dbReference type="Proteomes" id="UP000811609"/>
    </source>
</evidence>
<sequence length="121" mass="14163">MHAKDGEKKTLEIKTSAALFILNWTQTIEIQIHLLTGETPEFCTRQVTIFHDPKTKNHKIKKLPSYSNQDQQRPIHEWILIPIRVLSHSKFFWGHYPTVRTLKTLMTSETLSNPTHQNVSF</sequence>
<gene>
    <name evidence="1" type="ORF">CIPAW_16G090600</name>
</gene>
<dbReference type="Proteomes" id="UP000811609">
    <property type="component" value="Chromosome 16"/>
</dbReference>